<gene>
    <name evidence="1" type="ORF">K469DRAFT_687781</name>
</gene>
<organism evidence="1 2">
    <name type="scientific">Zopfia rhizophila CBS 207.26</name>
    <dbReference type="NCBI Taxonomy" id="1314779"/>
    <lineage>
        <taxon>Eukaryota</taxon>
        <taxon>Fungi</taxon>
        <taxon>Dikarya</taxon>
        <taxon>Ascomycota</taxon>
        <taxon>Pezizomycotina</taxon>
        <taxon>Dothideomycetes</taxon>
        <taxon>Dothideomycetes incertae sedis</taxon>
        <taxon>Zopfiaceae</taxon>
        <taxon>Zopfia</taxon>
    </lineage>
</organism>
<dbReference type="EMBL" id="ML994633">
    <property type="protein sequence ID" value="KAF2185416.1"/>
    <property type="molecule type" value="Genomic_DNA"/>
</dbReference>
<dbReference type="Proteomes" id="UP000800200">
    <property type="component" value="Unassembled WGS sequence"/>
</dbReference>
<proteinExistence type="predicted"/>
<protein>
    <submittedName>
        <fullName evidence="1">Uncharacterized protein</fullName>
    </submittedName>
</protein>
<sequence length="287" mass="32548">MPRIDFNVALLRQPDPNATKRFRPYDTNILLPSWSWTSFQGKIEYSVDPLELVCTLIKWYEYDGASLSGWKSIELQHIGPSREGHQLLVVLAWRYGCFEGKPSFCQTDFQSSAAFRSGWFFHEHTTPLKEKLSDHFMQAPLGSVPNGKPGALLFRAQIAQFRVFGPSHYSRAEEIESECEDIVGFISQINKASTEELFGSVNNNSINSENHNDRAVDNDIYNYFHGQNQRFPENLVGITTSQAYADSTVADFIVLSTLRTPRSTKSIRCHSTPSSPAILQNIKRKMS</sequence>
<dbReference type="AlphaFoldDB" id="A0A6A6E6B6"/>
<accession>A0A6A6E6B6</accession>
<name>A0A6A6E6B6_9PEZI</name>
<evidence type="ECO:0000313" key="1">
    <source>
        <dbReference type="EMBL" id="KAF2185416.1"/>
    </source>
</evidence>
<reference evidence="1" key="1">
    <citation type="journal article" date="2020" name="Stud. Mycol.">
        <title>101 Dothideomycetes genomes: a test case for predicting lifestyles and emergence of pathogens.</title>
        <authorList>
            <person name="Haridas S."/>
            <person name="Albert R."/>
            <person name="Binder M."/>
            <person name="Bloem J."/>
            <person name="Labutti K."/>
            <person name="Salamov A."/>
            <person name="Andreopoulos B."/>
            <person name="Baker S."/>
            <person name="Barry K."/>
            <person name="Bills G."/>
            <person name="Bluhm B."/>
            <person name="Cannon C."/>
            <person name="Castanera R."/>
            <person name="Culley D."/>
            <person name="Daum C."/>
            <person name="Ezra D."/>
            <person name="Gonzalez J."/>
            <person name="Henrissat B."/>
            <person name="Kuo A."/>
            <person name="Liang C."/>
            <person name="Lipzen A."/>
            <person name="Lutzoni F."/>
            <person name="Magnuson J."/>
            <person name="Mondo S."/>
            <person name="Nolan M."/>
            <person name="Ohm R."/>
            <person name="Pangilinan J."/>
            <person name="Park H.-J."/>
            <person name="Ramirez L."/>
            <person name="Alfaro M."/>
            <person name="Sun H."/>
            <person name="Tritt A."/>
            <person name="Yoshinaga Y."/>
            <person name="Zwiers L.-H."/>
            <person name="Turgeon B."/>
            <person name="Goodwin S."/>
            <person name="Spatafora J."/>
            <person name="Crous P."/>
            <person name="Grigoriev I."/>
        </authorList>
    </citation>
    <scope>NUCLEOTIDE SEQUENCE</scope>
    <source>
        <strain evidence="1">CBS 207.26</strain>
    </source>
</reference>
<evidence type="ECO:0000313" key="2">
    <source>
        <dbReference type="Proteomes" id="UP000800200"/>
    </source>
</evidence>
<keyword evidence="2" id="KW-1185">Reference proteome</keyword>